<evidence type="ECO:0000313" key="6">
    <source>
        <dbReference type="EMBL" id="ETS79855.1"/>
    </source>
</evidence>
<dbReference type="InParanoid" id="W3X1A5"/>
<evidence type="ECO:0000256" key="2">
    <source>
        <dbReference type="ARBA" id="ARBA00022525"/>
    </source>
</evidence>
<evidence type="ECO:0000256" key="1">
    <source>
        <dbReference type="ARBA" id="ARBA00010446"/>
    </source>
</evidence>
<dbReference type="Pfam" id="PF01185">
    <property type="entry name" value="Hydrophobin"/>
    <property type="match status" value="1"/>
</dbReference>
<reference evidence="7" key="1">
    <citation type="journal article" date="2015" name="BMC Genomics">
        <title>Genomic and transcriptomic analysis of the endophytic fungus Pestalotiopsis fici reveals its lifestyle and high potential for synthesis of natural products.</title>
        <authorList>
            <person name="Wang X."/>
            <person name="Zhang X."/>
            <person name="Liu L."/>
            <person name="Xiang M."/>
            <person name="Wang W."/>
            <person name="Sun X."/>
            <person name="Che Y."/>
            <person name="Guo L."/>
            <person name="Liu G."/>
            <person name="Guo L."/>
            <person name="Wang C."/>
            <person name="Yin W.B."/>
            <person name="Stadler M."/>
            <person name="Zhang X."/>
            <person name="Liu X."/>
        </authorList>
    </citation>
    <scope>NUCLEOTIDE SEQUENCE [LARGE SCALE GENOMIC DNA]</scope>
    <source>
        <strain evidence="7">W106-1 / CGMCC3.15140</strain>
    </source>
</reference>
<dbReference type="GO" id="GO:0009277">
    <property type="term" value="C:fungal-type cell wall"/>
    <property type="evidence" value="ECO:0007669"/>
    <property type="project" value="InterPro"/>
</dbReference>
<sequence>MQFKLLIVSTLAAFAAAAPQVGGGNDGDVTVGSAGDVCGQDLELSCCNKGNTDDHSTDVASGLLSGLDIAGDLLKGAALFDGCSKLDLGLGAVAGLGLTDLLNQQCKQSVACCQHSGGAPQQGLINAQLPCVAVPLL</sequence>
<dbReference type="EMBL" id="KI912113">
    <property type="protein sequence ID" value="ETS79855.1"/>
    <property type="molecule type" value="Genomic_DNA"/>
</dbReference>
<dbReference type="InterPro" id="IPR019778">
    <property type="entry name" value="Class_I_Hydrophobin_CS"/>
</dbReference>
<keyword evidence="3 5" id="KW-0732">Signal</keyword>
<dbReference type="eggNOG" id="ENOG502T10M">
    <property type="taxonomic scope" value="Eukaryota"/>
</dbReference>
<feature type="signal peptide" evidence="5">
    <location>
        <begin position="1"/>
        <end position="17"/>
    </location>
</feature>
<evidence type="ECO:0000256" key="4">
    <source>
        <dbReference type="ARBA" id="ARBA00023157"/>
    </source>
</evidence>
<dbReference type="InterPro" id="IPR001338">
    <property type="entry name" value="Class_I_Hydrophobin"/>
</dbReference>
<evidence type="ECO:0000313" key="7">
    <source>
        <dbReference type="Proteomes" id="UP000030651"/>
    </source>
</evidence>
<keyword evidence="7" id="KW-1185">Reference proteome</keyword>
<dbReference type="OrthoDB" id="4225815at2759"/>
<dbReference type="PROSITE" id="PS00956">
    <property type="entry name" value="HYDROPHOBIN"/>
    <property type="match status" value="1"/>
</dbReference>
<keyword evidence="4 5" id="KW-1015">Disulfide bond</keyword>
<organism evidence="6 7">
    <name type="scientific">Pestalotiopsis fici (strain W106-1 / CGMCC3.15140)</name>
    <dbReference type="NCBI Taxonomy" id="1229662"/>
    <lineage>
        <taxon>Eukaryota</taxon>
        <taxon>Fungi</taxon>
        <taxon>Dikarya</taxon>
        <taxon>Ascomycota</taxon>
        <taxon>Pezizomycotina</taxon>
        <taxon>Sordariomycetes</taxon>
        <taxon>Xylariomycetidae</taxon>
        <taxon>Amphisphaeriales</taxon>
        <taxon>Sporocadaceae</taxon>
        <taxon>Pestalotiopsis</taxon>
    </lineage>
</organism>
<comment type="similarity">
    <text evidence="1 5">Belongs to the fungal hydrophobin family.</text>
</comment>
<evidence type="ECO:0000256" key="3">
    <source>
        <dbReference type="ARBA" id="ARBA00022729"/>
    </source>
</evidence>
<dbReference type="HOGENOM" id="CLU_106380_0_0_1"/>
<name>W3X1A5_PESFW</name>
<dbReference type="GO" id="GO:0005199">
    <property type="term" value="F:structural constituent of cell wall"/>
    <property type="evidence" value="ECO:0007669"/>
    <property type="project" value="InterPro"/>
</dbReference>
<evidence type="ECO:0000256" key="5">
    <source>
        <dbReference type="RuleBase" id="RU365009"/>
    </source>
</evidence>
<gene>
    <name evidence="6" type="ORF">PFICI_07384</name>
</gene>
<feature type="chain" id="PRO_5013987076" description="Hydrophobin" evidence="5">
    <location>
        <begin position="18"/>
        <end position="137"/>
    </location>
</feature>
<keyword evidence="2 5" id="KW-0964">Secreted</keyword>
<keyword evidence="5" id="KW-0134">Cell wall</keyword>
<dbReference type="AlphaFoldDB" id="W3X1A5"/>
<proteinExistence type="inferred from homology"/>
<comment type="subcellular location">
    <subcellularLocation>
        <location evidence="5">Secreted</location>
        <location evidence="5">Cell wall</location>
    </subcellularLocation>
</comment>
<protein>
    <recommendedName>
        <fullName evidence="5">Hydrophobin</fullName>
    </recommendedName>
</protein>
<dbReference type="RefSeq" id="XP_007834156.1">
    <property type="nucleotide sequence ID" value="XM_007835965.1"/>
</dbReference>
<dbReference type="SMART" id="SM00075">
    <property type="entry name" value="HYDRO"/>
    <property type="match status" value="1"/>
</dbReference>
<dbReference type="KEGG" id="pfy:PFICI_07384"/>
<dbReference type="GeneID" id="19272397"/>
<accession>W3X1A5</accession>
<dbReference type="Proteomes" id="UP000030651">
    <property type="component" value="Unassembled WGS sequence"/>
</dbReference>
<dbReference type="OMA" id="DNMTVKQ"/>